<sequence>MKLISFVAISFLAITVSAQAPQKYSYKSLRASQSPRQFSQAEILVELKELTAAYEEEKKIFAPIESIFRAKGHEYAIIHNRMMLTDIRSEETGLDRAEKSKRQKEYHNAVIKWEAFGNDYDKIYPGYKQARIKYNNARAVLYLLTDNQERIRIHNTENQVQTGSSFNSLYNMGILKHQLDEMLERLALLLAKLKSIKYHKATPGNGLTDQRFDLRGMILFRKTQCKLAKDILQDYERSQPMGVRFMKFINSRLPNTQI</sequence>
<feature type="signal peptide" evidence="1">
    <location>
        <begin position="1"/>
        <end position="18"/>
    </location>
</feature>
<name>A0ABQ8FGV2_9FUNG</name>
<dbReference type="EMBL" id="JAFCIX010000116">
    <property type="protein sequence ID" value="KAH6598078.1"/>
    <property type="molecule type" value="Genomic_DNA"/>
</dbReference>
<dbReference type="Proteomes" id="UP001648503">
    <property type="component" value="Unassembled WGS sequence"/>
</dbReference>
<comment type="caution">
    <text evidence="2">The sequence shown here is derived from an EMBL/GenBank/DDBJ whole genome shotgun (WGS) entry which is preliminary data.</text>
</comment>
<keyword evidence="1" id="KW-0732">Signal</keyword>
<evidence type="ECO:0000313" key="2">
    <source>
        <dbReference type="EMBL" id="KAH6598078.1"/>
    </source>
</evidence>
<reference evidence="2 3" key="1">
    <citation type="submission" date="2021-02" db="EMBL/GenBank/DDBJ databases">
        <title>Variation within the Batrachochytrium salamandrivorans European outbreak.</title>
        <authorList>
            <person name="Kelly M."/>
            <person name="Pasmans F."/>
            <person name="Shea T.P."/>
            <person name="Munoz J.F."/>
            <person name="Carranza S."/>
            <person name="Cuomo C.A."/>
            <person name="Martel A."/>
        </authorList>
    </citation>
    <scope>NUCLEOTIDE SEQUENCE [LARGE SCALE GENOMIC DNA]</scope>
    <source>
        <strain evidence="2 3">AMFP18/2</strain>
    </source>
</reference>
<protein>
    <submittedName>
        <fullName evidence="2">Uncharacterized protein</fullName>
    </submittedName>
</protein>
<evidence type="ECO:0000256" key="1">
    <source>
        <dbReference type="SAM" id="SignalP"/>
    </source>
</evidence>
<keyword evidence="3" id="KW-1185">Reference proteome</keyword>
<gene>
    <name evidence="2" type="ORF">BASA50_003960</name>
</gene>
<accession>A0ABQ8FGV2</accession>
<feature type="chain" id="PRO_5046106018" evidence="1">
    <location>
        <begin position="19"/>
        <end position="258"/>
    </location>
</feature>
<evidence type="ECO:0000313" key="3">
    <source>
        <dbReference type="Proteomes" id="UP001648503"/>
    </source>
</evidence>
<proteinExistence type="predicted"/>
<organism evidence="2 3">
    <name type="scientific">Batrachochytrium salamandrivorans</name>
    <dbReference type="NCBI Taxonomy" id="1357716"/>
    <lineage>
        <taxon>Eukaryota</taxon>
        <taxon>Fungi</taxon>
        <taxon>Fungi incertae sedis</taxon>
        <taxon>Chytridiomycota</taxon>
        <taxon>Chytridiomycota incertae sedis</taxon>
        <taxon>Chytridiomycetes</taxon>
        <taxon>Rhizophydiales</taxon>
        <taxon>Rhizophydiales incertae sedis</taxon>
        <taxon>Batrachochytrium</taxon>
    </lineage>
</organism>